<keyword evidence="6" id="KW-0408">Iron</keyword>
<keyword evidence="7" id="KW-0411">Iron-sulfur</keyword>
<dbReference type="InterPro" id="IPR007197">
    <property type="entry name" value="rSAM"/>
</dbReference>
<dbReference type="Proteomes" id="UP000070341">
    <property type="component" value="Unassembled WGS sequence"/>
</dbReference>
<dbReference type="AlphaFoldDB" id="A0A133V1G7"/>
<feature type="domain" description="B12-binding" evidence="8">
    <location>
        <begin position="1"/>
        <end position="116"/>
    </location>
</feature>
<dbReference type="PANTHER" id="PTHR43409">
    <property type="entry name" value="ANAEROBIC MAGNESIUM-PROTOPORPHYRIN IX MONOMETHYL ESTER CYCLASE-RELATED"/>
    <property type="match status" value="1"/>
</dbReference>
<dbReference type="SFLD" id="SFLDG01082">
    <property type="entry name" value="B12-binding_domain_containing"/>
    <property type="match status" value="1"/>
</dbReference>
<evidence type="ECO:0000256" key="5">
    <source>
        <dbReference type="ARBA" id="ARBA00022723"/>
    </source>
</evidence>
<name>A0A133V1G7_9EURY</name>
<dbReference type="GO" id="GO:0046872">
    <property type="term" value="F:metal ion binding"/>
    <property type="evidence" value="ECO:0007669"/>
    <property type="project" value="UniProtKB-KW"/>
</dbReference>
<dbReference type="Gene3D" id="3.40.50.280">
    <property type="entry name" value="Cobalamin-binding domain"/>
    <property type="match status" value="1"/>
</dbReference>
<dbReference type="GO" id="GO:0003824">
    <property type="term" value="F:catalytic activity"/>
    <property type="evidence" value="ECO:0007669"/>
    <property type="project" value="InterPro"/>
</dbReference>
<evidence type="ECO:0000313" key="11">
    <source>
        <dbReference type="Proteomes" id="UP000070341"/>
    </source>
</evidence>
<dbReference type="PROSITE" id="PS51918">
    <property type="entry name" value="RADICAL_SAM"/>
    <property type="match status" value="1"/>
</dbReference>
<evidence type="ECO:0000256" key="2">
    <source>
        <dbReference type="ARBA" id="ARBA00022603"/>
    </source>
</evidence>
<keyword evidence="3" id="KW-0808">Transferase</keyword>
<dbReference type="SFLD" id="SFLDG01123">
    <property type="entry name" value="methyltransferase_(Class_B)"/>
    <property type="match status" value="1"/>
</dbReference>
<dbReference type="CDD" id="cd02068">
    <property type="entry name" value="radical_SAM_B12_BD"/>
    <property type="match status" value="1"/>
</dbReference>
<evidence type="ECO:0000256" key="7">
    <source>
        <dbReference type="ARBA" id="ARBA00023014"/>
    </source>
</evidence>
<dbReference type="InterPro" id="IPR034466">
    <property type="entry name" value="Methyltransferase_Class_B"/>
</dbReference>
<comment type="cofactor">
    <cofactor evidence="1">
        <name>[4Fe-4S] cluster</name>
        <dbReference type="ChEBI" id="CHEBI:49883"/>
    </cofactor>
</comment>
<dbReference type="GO" id="GO:0051539">
    <property type="term" value="F:4 iron, 4 sulfur cluster binding"/>
    <property type="evidence" value="ECO:0007669"/>
    <property type="project" value="UniProtKB-KW"/>
</dbReference>
<dbReference type="InterPro" id="IPR006638">
    <property type="entry name" value="Elp3/MiaA/NifB-like_rSAM"/>
</dbReference>
<dbReference type="Pfam" id="PF04055">
    <property type="entry name" value="Radical_SAM"/>
    <property type="match status" value="1"/>
</dbReference>
<dbReference type="InterPro" id="IPR023404">
    <property type="entry name" value="rSAM_horseshoe"/>
</dbReference>
<dbReference type="SFLD" id="SFLDS00029">
    <property type="entry name" value="Radical_SAM"/>
    <property type="match status" value="1"/>
</dbReference>
<sequence>MAEYLNRRGFNTSIRNLALMYSRKDIDIHKFSKKLDVEAVAIDLHWLAHTDGSLRLSSVIKKHNPETPVIFGGLSSTYYYKDLIQYPQIDFLIRGDSAEKPLLELMRRISGGKEGFGEVPNLVWKENGRIIDNGIRWVEEDLDNILKEPDFLPQLILSKGFESLPYEGFMENPIVPVFTSRGCSFNCTTCGGTNRFYKKHCKREELAFRSPEMIVSDIKTYDKYGDFPIFLIHDIRQGGEKYWKSLLREIKKEAIDIKLIIELFKPASEDFFEEIKDLNRVSLQISPETYEEEIRARQRTHYSNASLEKNLQRGIEINVDKFDVYFMTGIAGQDRKEIQRTANYMDRLAQIGDEIHFFLSPLAPFIDPGSPAFENPDKHGFEILFKDINKHRKAIRSDSWEYCLNYKTDELDREGIVKSTYDGLFSMIDKKKKYGHINEDEYEKKKRQIEISKKINQEVKRGMEPEKIIDKYLSDLDMSTQKSVSTTKELYWGDSKISLGGILSIIKSKILSKFH</sequence>
<evidence type="ECO:0000256" key="4">
    <source>
        <dbReference type="ARBA" id="ARBA00022691"/>
    </source>
</evidence>
<evidence type="ECO:0000313" key="10">
    <source>
        <dbReference type="EMBL" id="KXB00294.1"/>
    </source>
</evidence>
<dbReference type="GO" id="GO:0031419">
    <property type="term" value="F:cobalamin binding"/>
    <property type="evidence" value="ECO:0007669"/>
    <property type="project" value="InterPro"/>
</dbReference>
<dbReference type="SUPFAM" id="SSF102114">
    <property type="entry name" value="Radical SAM enzymes"/>
    <property type="match status" value="1"/>
</dbReference>
<evidence type="ECO:0000259" key="9">
    <source>
        <dbReference type="PROSITE" id="PS51918"/>
    </source>
</evidence>
<evidence type="ECO:0000256" key="3">
    <source>
        <dbReference type="ARBA" id="ARBA00022679"/>
    </source>
</evidence>
<keyword evidence="5" id="KW-0479">Metal-binding</keyword>
<gene>
    <name evidence="10" type="ORF">AKJ40_01510</name>
</gene>
<dbReference type="CDD" id="cd01335">
    <property type="entry name" value="Radical_SAM"/>
    <property type="match status" value="1"/>
</dbReference>
<accession>A0A133V1G7</accession>
<dbReference type="SMART" id="SM00729">
    <property type="entry name" value="Elp3"/>
    <property type="match status" value="1"/>
</dbReference>
<dbReference type="Gene3D" id="3.80.30.20">
    <property type="entry name" value="tm_1862 like domain"/>
    <property type="match status" value="1"/>
</dbReference>
<reference evidence="10 11" key="1">
    <citation type="journal article" date="2016" name="Sci. Rep.">
        <title>Metabolic traits of an uncultured archaeal lineage -MSBL1- from brine pools of the Red Sea.</title>
        <authorList>
            <person name="Mwirichia R."/>
            <person name="Alam I."/>
            <person name="Rashid M."/>
            <person name="Vinu M."/>
            <person name="Ba-Alawi W."/>
            <person name="Anthony Kamau A."/>
            <person name="Kamanda Ngugi D."/>
            <person name="Goker M."/>
            <person name="Klenk H.P."/>
            <person name="Bajic V."/>
            <person name="Stingl U."/>
        </authorList>
    </citation>
    <scope>NUCLEOTIDE SEQUENCE [LARGE SCALE GENOMIC DNA]</scope>
    <source>
        <strain evidence="10">SCGC-AAA259M10</strain>
    </source>
</reference>
<dbReference type="PROSITE" id="PS51332">
    <property type="entry name" value="B12_BINDING"/>
    <property type="match status" value="1"/>
</dbReference>
<keyword evidence="4" id="KW-0949">S-adenosyl-L-methionine</keyword>
<evidence type="ECO:0000256" key="6">
    <source>
        <dbReference type="ARBA" id="ARBA00023004"/>
    </source>
</evidence>
<dbReference type="PANTHER" id="PTHR43409:SF7">
    <property type="entry name" value="BLL1977 PROTEIN"/>
    <property type="match status" value="1"/>
</dbReference>
<comment type="caution">
    <text evidence="10">The sequence shown here is derived from an EMBL/GenBank/DDBJ whole genome shotgun (WGS) entry which is preliminary data.</text>
</comment>
<evidence type="ECO:0000256" key="1">
    <source>
        <dbReference type="ARBA" id="ARBA00001966"/>
    </source>
</evidence>
<proteinExistence type="predicted"/>
<protein>
    <submittedName>
        <fullName evidence="10">Uncharacterized protein</fullName>
    </submittedName>
</protein>
<organism evidence="10 11">
    <name type="scientific">candidate division MSBL1 archaeon SCGC-AAA259M10</name>
    <dbReference type="NCBI Taxonomy" id="1698270"/>
    <lineage>
        <taxon>Archaea</taxon>
        <taxon>Methanobacteriati</taxon>
        <taxon>Methanobacteriota</taxon>
        <taxon>candidate division MSBL1</taxon>
    </lineage>
</organism>
<keyword evidence="11" id="KW-1185">Reference proteome</keyword>
<keyword evidence="2" id="KW-0489">Methyltransferase</keyword>
<feature type="domain" description="Radical SAM core" evidence="9">
    <location>
        <begin position="169"/>
        <end position="396"/>
    </location>
</feature>
<dbReference type="InterPro" id="IPR051198">
    <property type="entry name" value="BchE-like"/>
</dbReference>
<evidence type="ECO:0000259" key="8">
    <source>
        <dbReference type="PROSITE" id="PS51332"/>
    </source>
</evidence>
<dbReference type="InterPro" id="IPR006158">
    <property type="entry name" value="Cobalamin-bd"/>
</dbReference>
<dbReference type="InterPro" id="IPR058240">
    <property type="entry name" value="rSAM_sf"/>
</dbReference>
<dbReference type="EMBL" id="LHXU01000014">
    <property type="protein sequence ID" value="KXB00294.1"/>
    <property type="molecule type" value="Genomic_DNA"/>
</dbReference>